<reference evidence="2" key="1">
    <citation type="submission" date="2020-07" db="EMBL/GenBank/DDBJ databases">
        <title>Huge and variable diversity of episymbiotic CPR bacteria and DPANN archaea in groundwater ecosystems.</title>
        <authorList>
            <person name="He C.Y."/>
            <person name="Keren R."/>
            <person name="Whittaker M."/>
            <person name="Farag I.F."/>
            <person name="Doudna J."/>
            <person name="Cate J.H.D."/>
            <person name="Banfield J.F."/>
        </authorList>
    </citation>
    <scope>NUCLEOTIDE SEQUENCE</scope>
    <source>
        <strain evidence="2">NC_groundwater_1225_Ag_S-0.1um_56_177</strain>
    </source>
</reference>
<organism evidence="2 3">
    <name type="scientific">Candidatus Sungiibacteriota bacterium</name>
    <dbReference type="NCBI Taxonomy" id="2750080"/>
    <lineage>
        <taxon>Bacteria</taxon>
        <taxon>Candidatus Sungiibacteriota</taxon>
    </lineage>
</organism>
<evidence type="ECO:0000313" key="3">
    <source>
        <dbReference type="Proteomes" id="UP000756703"/>
    </source>
</evidence>
<sequence>MRKTRFVTLVILLLLLPFLAACAGPMGQRMTQGAILGGATGAALGGIAGGGKGAAVGGLAGLLIGGVGGAFVGVEEAKAAYSQPSPLPWLRRESGERAVVAVIPNPQFGASGMNVVQPVIEEQLMLRGADIDKAPYYAQQGQPAKVDYVVQVATLEQNGAVQVVLQVVNPSGRVVATGSDTRYLGYGSGAFGYYSGDYRVDAFQTAAKQAVWQMRSATPGEKPLATVPAPKVQ</sequence>
<accession>A0A932YWT2</accession>
<protein>
    <recommendedName>
        <fullName evidence="4">Glycine zipper domain-containing protein</fullName>
    </recommendedName>
</protein>
<dbReference type="PROSITE" id="PS51257">
    <property type="entry name" value="PROKAR_LIPOPROTEIN"/>
    <property type="match status" value="1"/>
</dbReference>
<evidence type="ECO:0008006" key="4">
    <source>
        <dbReference type="Google" id="ProtNLM"/>
    </source>
</evidence>
<evidence type="ECO:0000313" key="2">
    <source>
        <dbReference type="EMBL" id="MBI4132510.1"/>
    </source>
</evidence>
<name>A0A932YWT2_9BACT</name>
<proteinExistence type="predicted"/>
<feature type="signal peptide" evidence="1">
    <location>
        <begin position="1"/>
        <end position="23"/>
    </location>
</feature>
<dbReference type="AlphaFoldDB" id="A0A932YWT2"/>
<evidence type="ECO:0000256" key="1">
    <source>
        <dbReference type="SAM" id="SignalP"/>
    </source>
</evidence>
<keyword evidence="1" id="KW-0732">Signal</keyword>
<feature type="chain" id="PRO_5037943138" description="Glycine zipper domain-containing protein" evidence="1">
    <location>
        <begin position="24"/>
        <end position="233"/>
    </location>
</feature>
<dbReference type="EMBL" id="JACQMI010000002">
    <property type="protein sequence ID" value="MBI4132510.1"/>
    <property type="molecule type" value="Genomic_DNA"/>
</dbReference>
<gene>
    <name evidence="2" type="ORF">HY473_00215</name>
</gene>
<dbReference type="Proteomes" id="UP000756703">
    <property type="component" value="Unassembled WGS sequence"/>
</dbReference>
<comment type="caution">
    <text evidence="2">The sequence shown here is derived from an EMBL/GenBank/DDBJ whole genome shotgun (WGS) entry which is preliminary data.</text>
</comment>